<sequence length="500" mass="55293">MKTIHDILYTQAKLNPTNIALYWQSASISFLTLSRRVQKLCVALSAIGKQGSRIAVLAWNCPQFIELIYAASASGRVLVPINARLAPAEIEYQLRLSGAIAIFGDKILLSKLPSESTDEIDVISFQNEYESWLINSDTKAPCIKINEHDMVWILFTSGSTGKPKGAELTHSSFLNALKTASIARPVKQTDRYLFPFPLFHVAAHNVLLQHQYGAAVVLMKSFNATDALCAIRQLQVTTLSLAPTMIAMLLEQADFQFDDLEHVRSIGYGASAMPATLLQTLLSNTNVGLCQGYGMTELSGNVVFLSETDHRLAVTSKPQLLTSIGKPAGEVQVMIVNERNVPCSFGEVGEIIIKAKQCMRGYYKNLMLSQQAIVNDYLYTGDLGYIDKDGYLYMVDRKKDMIVSGGENIASKEVEEVLRGHSKIIECAVIGLPDAKWGEKACAVVVSSEPVTDKELSSYCKQKIASYKTPKKWFRLVRLPINSTGKIDKKALREMFCNRA</sequence>
<dbReference type="InterPro" id="IPR050237">
    <property type="entry name" value="ATP-dep_AMP-bd_enzyme"/>
</dbReference>
<dbReference type="Gene3D" id="3.40.50.12780">
    <property type="entry name" value="N-terminal domain of ligase-like"/>
    <property type="match status" value="1"/>
</dbReference>
<evidence type="ECO:0000259" key="3">
    <source>
        <dbReference type="Pfam" id="PF00501"/>
    </source>
</evidence>
<dbReference type="RefSeq" id="WP_008843827.1">
    <property type="nucleotide sequence ID" value="NZ_BAEN01000030.1"/>
</dbReference>
<comment type="caution">
    <text evidence="5">The sequence shown here is derived from an EMBL/GenBank/DDBJ whole genome shotgun (WGS) entry which is preliminary data.</text>
</comment>
<keyword evidence="2 5" id="KW-0436">Ligase</keyword>
<dbReference type="FunFam" id="3.30.300.30:FF:000008">
    <property type="entry name" value="2,3-dihydroxybenzoate-AMP ligase"/>
    <property type="match status" value="1"/>
</dbReference>
<dbReference type="InterPro" id="IPR045851">
    <property type="entry name" value="AMP-bd_C_sf"/>
</dbReference>
<evidence type="ECO:0000313" key="5">
    <source>
        <dbReference type="EMBL" id="GAC14011.1"/>
    </source>
</evidence>
<organism evidence="5 6">
    <name type="scientific">Aliiglaciecola lipolytica E3</name>
    <dbReference type="NCBI Taxonomy" id="1127673"/>
    <lineage>
        <taxon>Bacteria</taxon>
        <taxon>Pseudomonadati</taxon>
        <taxon>Pseudomonadota</taxon>
        <taxon>Gammaproteobacteria</taxon>
        <taxon>Alteromonadales</taxon>
        <taxon>Alteromonadaceae</taxon>
        <taxon>Aliiglaciecola</taxon>
    </lineage>
</organism>
<comment type="similarity">
    <text evidence="1">Belongs to the ATP-dependent AMP-binding enzyme family.</text>
</comment>
<name>K6XQP4_9ALTE</name>
<dbReference type="PANTHER" id="PTHR43767:SF1">
    <property type="entry name" value="NONRIBOSOMAL PEPTIDE SYNTHASE PES1 (EUROFUNG)-RELATED"/>
    <property type="match status" value="1"/>
</dbReference>
<evidence type="ECO:0000259" key="4">
    <source>
        <dbReference type="Pfam" id="PF13193"/>
    </source>
</evidence>
<dbReference type="STRING" id="1127673.GLIP_1370"/>
<dbReference type="Proteomes" id="UP000006334">
    <property type="component" value="Unassembled WGS sequence"/>
</dbReference>
<protein>
    <submittedName>
        <fullName evidence="5">O-succinylbenzoic acid--CoA ligase</fullName>
        <ecNumber evidence="5">6.2.1.26</ecNumber>
    </submittedName>
</protein>
<dbReference type="InterPro" id="IPR025110">
    <property type="entry name" value="AMP-bd_C"/>
</dbReference>
<dbReference type="InterPro" id="IPR000873">
    <property type="entry name" value="AMP-dep_synth/lig_dom"/>
</dbReference>
<dbReference type="Pfam" id="PF13193">
    <property type="entry name" value="AMP-binding_C"/>
    <property type="match status" value="1"/>
</dbReference>
<proteinExistence type="inferred from homology"/>
<gene>
    <name evidence="5" type="primary">menE</name>
    <name evidence="5" type="ORF">GLIP_1370</name>
</gene>
<accession>K6XQP4</accession>
<dbReference type="eggNOG" id="COG0318">
    <property type="taxonomic scope" value="Bacteria"/>
</dbReference>
<evidence type="ECO:0000256" key="1">
    <source>
        <dbReference type="ARBA" id="ARBA00006432"/>
    </source>
</evidence>
<dbReference type="EC" id="6.2.1.26" evidence="5"/>
<dbReference type="PROSITE" id="PS00455">
    <property type="entry name" value="AMP_BINDING"/>
    <property type="match status" value="1"/>
</dbReference>
<dbReference type="AlphaFoldDB" id="K6XQP4"/>
<dbReference type="Gene3D" id="3.30.300.30">
    <property type="match status" value="1"/>
</dbReference>
<dbReference type="InterPro" id="IPR020845">
    <property type="entry name" value="AMP-binding_CS"/>
</dbReference>
<dbReference type="EMBL" id="BAEN01000030">
    <property type="protein sequence ID" value="GAC14011.1"/>
    <property type="molecule type" value="Genomic_DNA"/>
</dbReference>
<keyword evidence="6" id="KW-1185">Reference proteome</keyword>
<feature type="domain" description="AMP-binding enzyme C-terminal" evidence="4">
    <location>
        <begin position="413"/>
        <end position="486"/>
    </location>
</feature>
<dbReference type="Pfam" id="PF00501">
    <property type="entry name" value="AMP-binding"/>
    <property type="match status" value="1"/>
</dbReference>
<feature type="domain" description="AMP-dependent synthetase/ligase" evidence="3">
    <location>
        <begin position="10"/>
        <end position="363"/>
    </location>
</feature>
<dbReference type="OrthoDB" id="9803968at2"/>
<dbReference type="InterPro" id="IPR042099">
    <property type="entry name" value="ANL_N_sf"/>
</dbReference>
<dbReference type="PANTHER" id="PTHR43767">
    <property type="entry name" value="LONG-CHAIN-FATTY-ACID--COA LIGASE"/>
    <property type="match status" value="1"/>
</dbReference>
<evidence type="ECO:0000313" key="6">
    <source>
        <dbReference type="Proteomes" id="UP000006334"/>
    </source>
</evidence>
<reference evidence="5 6" key="1">
    <citation type="journal article" date="2017" name="Antonie Van Leeuwenhoek">
        <title>Rhizobium rhizosphaerae sp. nov., a novel species isolated from rice rhizosphere.</title>
        <authorList>
            <person name="Zhao J.J."/>
            <person name="Zhang J."/>
            <person name="Zhang R.J."/>
            <person name="Zhang C.W."/>
            <person name="Yin H.Q."/>
            <person name="Zhang X.X."/>
        </authorList>
    </citation>
    <scope>NUCLEOTIDE SEQUENCE [LARGE SCALE GENOMIC DNA]</scope>
    <source>
        <strain evidence="5 6">E3</strain>
    </source>
</reference>
<dbReference type="SUPFAM" id="SSF56801">
    <property type="entry name" value="Acetyl-CoA synthetase-like"/>
    <property type="match status" value="1"/>
</dbReference>
<dbReference type="GO" id="GO:0008756">
    <property type="term" value="F:o-succinylbenzoate-CoA ligase activity"/>
    <property type="evidence" value="ECO:0007669"/>
    <property type="project" value="UniProtKB-EC"/>
</dbReference>
<evidence type="ECO:0000256" key="2">
    <source>
        <dbReference type="ARBA" id="ARBA00022598"/>
    </source>
</evidence>